<dbReference type="UniPathway" id="UPA00392"/>
<evidence type="ECO:0000256" key="6">
    <source>
        <dbReference type="ARBA" id="ARBA00022691"/>
    </source>
</evidence>
<dbReference type="InterPro" id="IPR042118">
    <property type="entry name" value="QueA_dom1"/>
</dbReference>
<dbReference type="STRING" id="416591.Tlet_0661"/>
<dbReference type="Gene3D" id="3.40.1780.10">
    <property type="entry name" value="QueA-like"/>
    <property type="match status" value="1"/>
</dbReference>
<organism evidence="14 15">
    <name type="scientific">Pseudothermotoga lettingae (strain ATCC BAA-301 / DSM 14385 / NBRC 107922 / TMO)</name>
    <name type="common">Thermotoga lettingae</name>
    <dbReference type="NCBI Taxonomy" id="416591"/>
    <lineage>
        <taxon>Bacteria</taxon>
        <taxon>Thermotogati</taxon>
        <taxon>Thermotogota</taxon>
        <taxon>Thermotogae</taxon>
        <taxon>Thermotogales</taxon>
        <taxon>Thermotogaceae</taxon>
        <taxon>Pseudothermotoga</taxon>
    </lineage>
</organism>
<dbReference type="EMBL" id="CP000812">
    <property type="protein sequence ID" value="ABV33227.1"/>
    <property type="molecule type" value="Genomic_DNA"/>
</dbReference>
<evidence type="ECO:0000313" key="14">
    <source>
        <dbReference type="EMBL" id="ABV33227.1"/>
    </source>
</evidence>
<dbReference type="EC" id="2.4.99.17" evidence="10 13"/>
<gene>
    <name evidence="13" type="primary">queA</name>
    <name evidence="14" type="ordered locus">Tlet_0661</name>
</gene>
<sequence>MKVSDFDYILPDELIAQNPVEPRDTSRLMILNRKSRNIEHRIFRDIVEYLNPEDLLVLNNTRVIPARLFAKKANSTIEVLLVEKIGTNLWNCMVKPGKKVKPGDILNFETFTAECLSKADQGMRTLKFETTDEDLFKLGEAPLPPYVHSKIPIERYQTIYAKINGAIASPTAGLHFTEELLRKIKSTGVTIAEITLHVGIGTFRPVKTQFVQDHKMHPERYQISQDTVKLVEKTKRSGGRVIATGTTVVRALEEYGINGKLEGETRLFIYPPFNFKIVDAMITNFHLPKSTLLMLVAAFAGYDFIMEAYREAIEKRYRFYSFGDAMFIT</sequence>
<evidence type="ECO:0000256" key="2">
    <source>
        <dbReference type="ARBA" id="ARBA00004691"/>
    </source>
</evidence>
<keyword evidence="15" id="KW-1185">Reference proteome</keyword>
<dbReference type="HOGENOM" id="CLU_039110_1_1_0"/>
<comment type="function">
    <text evidence="13">Transfers and isomerizes the ribose moiety from AdoMet to the 7-aminomethyl group of 7-deazaguanine (preQ1-tRNA) to give epoxyqueuosine (oQ-tRNA).</text>
</comment>
<evidence type="ECO:0000256" key="10">
    <source>
        <dbReference type="ARBA" id="ARBA00066503"/>
    </source>
</evidence>
<dbReference type="FunFam" id="3.40.1780.10:FF:000001">
    <property type="entry name" value="S-adenosylmethionine:tRNA ribosyltransferase-isomerase"/>
    <property type="match status" value="1"/>
</dbReference>
<dbReference type="GO" id="GO:0051075">
    <property type="term" value="F:S-adenosylmethionine:tRNA ribosyltransferase-isomerase activity"/>
    <property type="evidence" value="ECO:0007669"/>
    <property type="project" value="UniProtKB-EC"/>
</dbReference>
<keyword evidence="14" id="KW-0413">Isomerase</keyword>
<dbReference type="Gene3D" id="2.40.10.240">
    <property type="entry name" value="QueA-like"/>
    <property type="match status" value="1"/>
</dbReference>
<dbReference type="NCBIfam" id="TIGR00113">
    <property type="entry name" value="queA"/>
    <property type="match status" value="1"/>
</dbReference>
<dbReference type="NCBIfam" id="NF001140">
    <property type="entry name" value="PRK00147.1"/>
    <property type="match status" value="1"/>
</dbReference>
<evidence type="ECO:0000256" key="12">
    <source>
        <dbReference type="ARBA" id="ARBA00076160"/>
    </source>
</evidence>
<keyword evidence="7 13" id="KW-0671">Queuosine biosynthesis</keyword>
<dbReference type="Pfam" id="PF02547">
    <property type="entry name" value="Queuosine_synth"/>
    <property type="match status" value="1"/>
</dbReference>
<dbReference type="InterPro" id="IPR003699">
    <property type="entry name" value="QueA"/>
</dbReference>
<dbReference type="SUPFAM" id="SSF111337">
    <property type="entry name" value="QueA-like"/>
    <property type="match status" value="1"/>
</dbReference>
<evidence type="ECO:0000256" key="8">
    <source>
        <dbReference type="ARBA" id="ARBA00052751"/>
    </source>
</evidence>
<dbReference type="KEGG" id="tle:Tlet_0661"/>
<keyword evidence="4 13" id="KW-0963">Cytoplasm</keyword>
<comment type="subunit">
    <text evidence="3 13">Monomer.</text>
</comment>
<keyword evidence="5 13" id="KW-0808">Transferase</keyword>
<proteinExistence type="inferred from homology"/>
<comment type="pathway">
    <text evidence="2 13">tRNA modification; tRNA-queuosine biosynthesis.</text>
</comment>
<dbReference type="InterPro" id="IPR042119">
    <property type="entry name" value="QueA_dom2"/>
</dbReference>
<dbReference type="AlphaFoldDB" id="A8F4Z3"/>
<comment type="similarity">
    <text evidence="9 13">Belongs to the QueA family.</text>
</comment>
<comment type="catalytic activity">
    <reaction evidence="8 13">
        <text>7-aminomethyl-7-carbaguanosine(34) in tRNA + S-adenosyl-L-methionine = epoxyqueuosine(34) in tRNA + adenine + L-methionine + 2 H(+)</text>
        <dbReference type="Rhea" id="RHEA:32155"/>
        <dbReference type="Rhea" id="RHEA-COMP:10342"/>
        <dbReference type="Rhea" id="RHEA-COMP:18582"/>
        <dbReference type="ChEBI" id="CHEBI:15378"/>
        <dbReference type="ChEBI" id="CHEBI:16708"/>
        <dbReference type="ChEBI" id="CHEBI:57844"/>
        <dbReference type="ChEBI" id="CHEBI:59789"/>
        <dbReference type="ChEBI" id="CHEBI:82833"/>
        <dbReference type="ChEBI" id="CHEBI:194443"/>
        <dbReference type="EC" id="2.4.99.17"/>
    </reaction>
</comment>
<evidence type="ECO:0000256" key="3">
    <source>
        <dbReference type="ARBA" id="ARBA00011245"/>
    </source>
</evidence>
<dbReference type="PANTHER" id="PTHR30307:SF0">
    <property type="entry name" value="S-ADENOSYLMETHIONINE:TRNA RIBOSYLTRANSFERASE-ISOMERASE"/>
    <property type="match status" value="1"/>
</dbReference>
<accession>A8F4Z3</accession>
<evidence type="ECO:0000256" key="13">
    <source>
        <dbReference type="HAMAP-Rule" id="MF_00113"/>
    </source>
</evidence>
<dbReference type="InterPro" id="IPR036100">
    <property type="entry name" value="QueA_sf"/>
</dbReference>
<reference evidence="14 15" key="1">
    <citation type="submission" date="2007-08" db="EMBL/GenBank/DDBJ databases">
        <title>Complete sequence of Thermotoga lettingae TMO.</title>
        <authorList>
            <consortium name="US DOE Joint Genome Institute"/>
            <person name="Copeland A."/>
            <person name="Lucas S."/>
            <person name="Lapidus A."/>
            <person name="Barry K."/>
            <person name="Glavina del Rio T."/>
            <person name="Dalin E."/>
            <person name="Tice H."/>
            <person name="Pitluck S."/>
            <person name="Foster B."/>
            <person name="Bruce D."/>
            <person name="Schmutz J."/>
            <person name="Larimer F."/>
            <person name="Land M."/>
            <person name="Hauser L."/>
            <person name="Kyrpides N."/>
            <person name="Mikhailova N."/>
            <person name="Nelson K."/>
            <person name="Gogarten J.P."/>
            <person name="Noll K."/>
            <person name="Richardson P."/>
        </authorList>
    </citation>
    <scope>NUCLEOTIDE SEQUENCE [LARGE SCALE GENOMIC DNA]</scope>
    <source>
        <strain evidence="15">ATCC BAA-301 / DSM 14385 / NBRC 107922 / TMO</strain>
    </source>
</reference>
<protein>
    <recommendedName>
        <fullName evidence="11 13">S-adenosylmethionine:tRNA ribosyltransferase-isomerase</fullName>
        <ecNumber evidence="10 13">2.4.99.17</ecNumber>
    </recommendedName>
    <alternativeName>
        <fullName evidence="12 13">Queuosine biosynthesis protein QueA</fullName>
    </alternativeName>
</protein>
<keyword evidence="6 13" id="KW-0949">S-adenosyl-L-methionine</keyword>
<evidence type="ECO:0000256" key="7">
    <source>
        <dbReference type="ARBA" id="ARBA00022785"/>
    </source>
</evidence>
<evidence type="ECO:0000256" key="9">
    <source>
        <dbReference type="ARBA" id="ARBA00061210"/>
    </source>
</evidence>
<dbReference type="HAMAP" id="MF_00113">
    <property type="entry name" value="QueA"/>
    <property type="match status" value="1"/>
</dbReference>
<evidence type="ECO:0000256" key="5">
    <source>
        <dbReference type="ARBA" id="ARBA00022679"/>
    </source>
</evidence>
<name>A8F4Z3_PSELT</name>
<dbReference type="FunFam" id="2.40.10.240:FF:000002">
    <property type="entry name" value="S-adenosylmethionine:tRNA ribosyltransferase-isomerase"/>
    <property type="match status" value="1"/>
</dbReference>
<comment type="subcellular location">
    <subcellularLocation>
        <location evidence="1 13">Cytoplasm</location>
    </subcellularLocation>
</comment>
<reference evidence="14 15" key="2">
    <citation type="journal article" date="2009" name="Proc. Natl. Acad. Sci. U.S.A.">
        <title>On the chimeric nature, thermophilic origin, and phylogenetic placement of the Thermotogales.</title>
        <authorList>
            <person name="Zhaxybayeva O."/>
            <person name="Swithers K.S."/>
            <person name="Lapierre P."/>
            <person name="Fournier G.P."/>
            <person name="Bickhart D.M."/>
            <person name="DeBoy R.T."/>
            <person name="Nelson K.E."/>
            <person name="Nesbo C.L."/>
            <person name="Doolittle W.F."/>
            <person name="Gogarten J.P."/>
            <person name="Noll K.M."/>
        </authorList>
    </citation>
    <scope>NUCLEOTIDE SEQUENCE [LARGE SCALE GENOMIC DNA]</scope>
    <source>
        <strain evidence="15">ATCC BAA-301 / DSM 14385 / NBRC 107922 / TMO</strain>
    </source>
</reference>
<evidence type="ECO:0000256" key="4">
    <source>
        <dbReference type="ARBA" id="ARBA00022490"/>
    </source>
</evidence>
<evidence type="ECO:0000256" key="1">
    <source>
        <dbReference type="ARBA" id="ARBA00004496"/>
    </source>
</evidence>
<dbReference type="PANTHER" id="PTHR30307">
    <property type="entry name" value="S-ADENOSYLMETHIONINE:TRNA RIBOSYLTRANSFERASE-ISOMERASE"/>
    <property type="match status" value="1"/>
</dbReference>
<dbReference type="Proteomes" id="UP000002016">
    <property type="component" value="Chromosome"/>
</dbReference>
<dbReference type="eggNOG" id="COG0809">
    <property type="taxonomic scope" value="Bacteria"/>
</dbReference>
<dbReference type="OrthoDB" id="9805933at2"/>
<dbReference type="RefSeq" id="WP_012002708.1">
    <property type="nucleotide sequence ID" value="NC_009828.1"/>
</dbReference>
<dbReference type="GO" id="GO:0005737">
    <property type="term" value="C:cytoplasm"/>
    <property type="evidence" value="ECO:0007669"/>
    <property type="project" value="UniProtKB-SubCell"/>
</dbReference>
<dbReference type="GO" id="GO:0008616">
    <property type="term" value="P:tRNA queuosine(34) biosynthetic process"/>
    <property type="evidence" value="ECO:0007669"/>
    <property type="project" value="UniProtKB-UniRule"/>
</dbReference>
<evidence type="ECO:0000256" key="11">
    <source>
        <dbReference type="ARBA" id="ARBA00069325"/>
    </source>
</evidence>
<evidence type="ECO:0000313" key="15">
    <source>
        <dbReference type="Proteomes" id="UP000002016"/>
    </source>
</evidence>